<name>A0A075G160_9ARCH</name>
<proteinExistence type="predicted"/>
<feature type="transmembrane region" description="Helical" evidence="1">
    <location>
        <begin position="7"/>
        <end position="26"/>
    </location>
</feature>
<keyword evidence="1" id="KW-1133">Transmembrane helix</keyword>
<organism evidence="2">
    <name type="scientific">uncultured marine thaumarchaeote AD1000_96_F07</name>
    <dbReference type="NCBI Taxonomy" id="1455948"/>
    <lineage>
        <taxon>Archaea</taxon>
        <taxon>Nitrososphaerota</taxon>
        <taxon>environmental samples</taxon>
    </lineage>
</organism>
<reference evidence="2" key="1">
    <citation type="journal article" date="2014" name="Genome Biol. Evol.">
        <title>Pangenome evidence for extensive interdomain horizontal transfer affecting lineage core and shell genes in uncultured planktonic thaumarchaeota and euryarchaeota.</title>
        <authorList>
            <person name="Deschamps P."/>
            <person name="Zivanovic Y."/>
            <person name="Moreira D."/>
            <person name="Rodriguez-Valera F."/>
            <person name="Lopez-Garcia P."/>
        </authorList>
    </citation>
    <scope>NUCLEOTIDE SEQUENCE</scope>
</reference>
<dbReference type="AlphaFoldDB" id="A0A075G160"/>
<evidence type="ECO:0000313" key="2">
    <source>
        <dbReference type="EMBL" id="AIE97313.1"/>
    </source>
</evidence>
<feature type="transmembrane region" description="Helical" evidence="1">
    <location>
        <begin position="38"/>
        <end position="57"/>
    </location>
</feature>
<keyword evidence="1" id="KW-0472">Membrane</keyword>
<accession>A0A075G160</accession>
<evidence type="ECO:0000256" key="1">
    <source>
        <dbReference type="SAM" id="Phobius"/>
    </source>
</evidence>
<keyword evidence="1" id="KW-0812">Transmembrane</keyword>
<protein>
    <submittedName>
        <fullName evidence="2">Uncharacterized protein</fullName>
    </submittedName>
</protein>
<dbReference type="EMBL" id="KF900504">
    <property type="protein sequence ID" value="AIE97313.1"/>
    <property type="molecule type" value="Genomic_DNA"/>
</dbReference>
<sequence>MTSKAIIFGVGLPMIIFGAFIALLIAPLAEGVVSTIEFVGSLIGILGVVFMISGLFYKKEIIIQE</sequence>